<evidence type="ECO:0000313" key="2">
    <source>
        <dbReference type="Proteomes" id="UP000289738"/>
    </source>
</evidence>
<organism evidence="1 2">
    <name type="scientific">Arachis hypogaea</name>
    <name type="common">Peanut</name>
    <dbReference type="NCBI Taxonomy" id="3818"/>
    <lineage>
        <taxon>Eukaryota</taxon>
        <taxon>Viridiplantae</taxon>
        <taxon>Streptophyta</taxon>
        <taxon>Embryophyta</taxon>
        <taxon>Tracheophyta</taxon>
        <taxon>Spermatophyta</taxon>
        <taxon>Magnoliopsida</taxon>
        <taxon>eudicotyledons</taxon>
        <taxon>Gunneridae</taxon>
        <taxon>Pentapetalae</taxon>
        <taxon>rosids</taxon>
        <taxon>fabids</taxon>
        <taxon>Fabales</taxon>
        <taxon>Fabaceae</taxon>
        <taxon>Papilionoideae</taxon>
        <taxon>50 kb inversion clade</taxon>
        <taxon>dalbergioids sensu lato</taxon>
        <taxon>Dalbergieae</taxon>
        <taxon>Pterocarpus clade</taxon>
        <taxon>Arachis</taxon>
    </lineage>
</organism>
<accession>A0A445CJV1</accession>
<gene>
    <name evidence="1" type="ORF">Ahy_A06g026242</name>
</gene>
<evidence type="ECO:0000313" key="1">
    <source>
        <dbReference type="EMBL" id="RYR51201.1"/>
    </source>
</evidence>
<protein>
    <submittedName>
        <fullName evidence="1">Uncharacterized protein</fullName>
    </submittedName>
</protein>
<dbReference type="AlphaFoldDB" id="A0A445CJV1"/>
<sequence length="25" mass="2994">MMFQRVTLLCMLERIEAGTLSQFQF</sequence>
<comment type="caution">
    <text evidence="1">The sequence shown here is derived from an EMBL/GenBank/DDBJ whole genome shotgun (WGS) entry which is preliminary data.</text>
</comment>
<name>A0A445CJV1_ARAHY</name>
<proteinExistence type="predicted"/>
<dbReference type="Proteomes" id="UP000289738">
    <property type="component" value="Chromosome A06"/>
</dbReference>
<reference evidence="1 2" key="1">
    <citation type="submission" date="2019-01" db="EMBL/GenBank/DDBJ databases">
        <title>Sequencing of cultivated peanut Arachis hypogaea provides insights into genome evolution and oil improvement.</title>
        <authorList>
            <person name="Chen X."/>
        </authorList>
    </citation>
    <scope>NUCLEOTIDE SEQUENCE [LARGE SCALE GENOMIC DNA]</scope>
    <source>
        <strain evidence="2">cv. Fuhuasheng</strain>
        <tissue evidence="1">Leaves</tissue>
    </source>
</reference>
<dbReference type="EMBL" id="SDMP01000006">
    <property type="protein sequence ID" value="RYR51201.1"/>
    <property type="molecule type" value="Genomic_DNA"/>
</dbReference>
<keyword evidence="2" id="KW-1185">Reference proteome</keyword>